<accession>A0ABS2YYA0</accession>
<comment type="caution">
    <text evidence="1">The sequence shown here is derived from an EMBL/GenBank/DDBJ whole genome shotgun (WGS) entry which is preliminary data.</text>
</comment>
<protein>
    <submittedName>
        <fullName evidence="1">NGDN protein</fullName>
    </submittedName>
</protein>
<organism evidence="1 2">
    <name type="scientific">Polypterus senegalus</name>
    <name type="common">Senegal bichir</name>
    <dbReference type="NCBI Taxonomy" id="55291"/>
    <lineage>
        <taxon>Eukaryota</taxon>
        <taxon>Metazoa</taxon>
        <taxon>Chordata</taxon>
        <taxon>Craniata</taxon>
        <taxon>Vertebrata</taxon>
        <taxon>Euteleostomi</taxon>
        <taxon>Actinopterygii</taxon>
        <taxon>Polypteriformes</taxon>
        <taxon>Polypteridae</taxon>
        <taxon>Polypterus</taxon>
    </lineage>
</organism>
<gene>
    <name evidence="1" type="primary">Ngdn_1</name>
    <name evidence="1" type="ORF">GTO92_0017070</name>
</gene>
<dbReference type="EMBL" id="JAAWVN010011815">
    <property type="protein sequence ID" value="MBN3291236.1"/>
    <property type="molecule type" value="Genomic_DNA"/>
</dbReference>
<reference evidence="1" key="1">
    <citation type="journal article" date="2021" name="Cell">
        <title>Tracing the genetic footprints of vertebrate landing in non-teleost ray-finned fishes.</title>
        <authorList>
            <person name="Bi X."/>
            <person name="Wang K."/>
            <person name="Yang L."/>
            <person name="Pan H."/>
            <person name="Jiang H."/>
            <person name="Wei Q."/>
            <person name="Fang M."/>
            <person name="Yu H."/>
            <person name="Zhu C."/>
            <person name="Cai Y."/>
            <person name="He Y."/>
            <person name="Gan X."/>
            <person name="Zeng H."/>
            <person name="Yu D."/>
            <person name="Zhu Y."/>
            <person name="Jiang H."/>
            <person name="Qiu Q."/>
            <person name="Yang H."/>
            <person name="Zhang Y.E."/>
            <person name="Wang W."/>
            <person name="Zhu M."/>
            <person name="He S."/>
            <person name="Zhang G."/>
        </authorList>
    </citation>
    <scope>NUCLEOTIDE SEQUENCE</scope>
    <source>
        <strain evidence="1">Bchr_001</strain>
    </source>
</reference>
<evidence type="ECO:0000313" key="2">
    <source>
        <dbReference type="Proteomes" id="UP001166052"/>
    </source>
</evidence>
<dbReference type="Proteomes" id="UP001166052">
    <property type="component" value="Unassembled WGS sequence"/>
</dbReference>
<name>A0ABS2YYA0_POLSE</name>
<keyword evidence="2" id="KW-1185">Reference proteome</keyword>
<feature type="non-terminal residue" evidence="1">
    <location>
        <position position="1"/>
    </location>
</feature>
<evidence type="ECO:0000313" key="1">
    <source>
        <dbReference type="EMBL" id="MBN3291236.1"/>
    </source>
</evidence>
<feature type="non-terminal residue" evidence="1">
    <location>
        <position position="63"/>
    </location>
</feature>
<proteinExistence type="predicted"/>
<sequence length="63" mass="7181">MATTNIDHTLVEQDLPEAVKLLTNMTEQVAAVTSHIQHLKRLVQNKVFQTAKVQVMFCNMLCR</sequence>